<protein>
    <submittedName>
        <fullName evidence="1">Uncharacterized protein</fullName>
    </submittedName>
</protein>
<sequence length="49" mass="5829">MLNDWGLQNYFNGIFLDVWGMLSAKFEVIPRTLAHRDIRATDRRHPARE</sequence>
<organism evidence="1">
    <name type="scientific">Sesamum radiatum</name>
    <name type="common">Black benniseed</name>
    <dbReference type="NCBI Taxonomy" id="300843"/>
    <lineage>
        <taxon>Eukaryota</taxon>
        <taxon>Viridiplantae</taxon>
        <taxon>Streptophyta</taxon>
        <taxon>Embryophyta</taxon>
        <taxon>Tracheophyta</taxon>
        <taxon>Spermatophyta</taxon>
        <taxon>Magnoliopsida</taxon>
        <taxon>eudicotyledons</taxon>
        <taxon>Gunneridae</taxon>
        <taxon>Pentapetalae</taxon>
        <taxon>asterids</taxon>
        <taxon>lamiids</taxon>
        <taxon>Lamiales</taxon>
        <taxon>Pedaliaceae</taxon>
        <taxon>Sesamum</taxon>
    </lineage>
</organism>
<accession>A0AAW2JIT0</accession>
<dbReference type="AlphaFoldDB" id="A0AAW2JIT0"/>
<comment type="caution">
    <text evidence="1">The sequence shown here is derived from an EMBL/GenBank/DDBJ whole genome shotgun (WGS) entry which is preliminary data.</text>
</comment>
<reference evidence="1" key="1">
    <citation type="submission" date="2020-06" db="EMBL/GenBank/DDBJ databases">
        <authorList>
            <person name="Li T."/>
            <person name="Hu X."/>
            <person name="Zhang T."/>
            <person name="Song X."/>
            <person name="Zhang H."/>
            <person name="Dai N."/>
            <person name="Sheng W."/>
            <person name="Hou X."/>
            <person name="Wei L."/>
        </authorList>
    </citation>
    <scope>NUCLEOTIDE SEQUENCE</scope>
    <source>
        <strain evidence="1">G02</strain>
        <tissue evidence="1">Leaf</tissue>
    </source>
</reference>
<dbReference type="EMBL" id="JACGWJ010000265">
    <property type="protein sequence ID" value="KAL0293853.1"/>
    <property type="molecule type" value="Genomic_DNA"/>
</dbReference>
<reference evidence="1" key="2">
    <citation type="journal article" date="2024" name="Plant">
        <title>Genomic evolution and insights into agronomic trait innovations of Sesamum species.</title>
        <authorList>
            <person name="Miao H."/>
            <person name="Wang L."/>
            <person name="Qu L."/>
            <person name="Liu H."/>
            <person name="Sun Y."/>
            <person name="Le M."/>
            <person name="Wang Q."/>
            <person name="Wei S."/>
            <person name="Zheng Y."/>
            <person name="Lin W."/>
            <person name="Duan Y."/>
            <person name="Cao H."/>
            <person name="Xiong S."/>
            <person name="Wang X."/>
            <person name="Wei L."/>
            <person name="Li C."/>
            <person name="Ma Q."/>
            <person name="Ju M."/>
            <person name="Zhao R."/>
            <person name="Li G."/>
            <person name="Mu C."/>
            <person name="Tian Q."/>
            <person name="Mei H."/>
            <person name="Zhang T."/>
            <person name="Gao T."/>
            <person name="Zhang H."/>
        </authorList>
    </citation>
    <scope>NUCLEOTIDE SEQUENCE</scope>
    <source>
        <strain evidence="1">G02</strain>
    </source>
</reference>
<name>A0AAW2JIT0_SESRA</name>
<proteinExistence type="predicted"/>
<gene>
    <name evidence="1" type="ORF">Sradi_6917000</name>
</gene>
<evidence type="ECO:0000313" key="1">
    <source>
        <dbReference type="EMBL" id="KAL0293853.1"/>
    </source>
</evidence>